<accession>A0ACD1HCK2</accession>
<evidence type="ECO:0000313" key="1">
    <source>
        <dbReference type="EMBL" id="RAH71269.1"/>
    </source>
</evidence>
<dbReference type="Proteomes" id="UP000249661">
    <property type="component" value="Unassembled WGS sequence"/>
</dbReference>
<name>A0ACD1HCK2_9EURO</name>
<proteinExistence type="predicted"/>
<protein>
    <submittedName>
        <fullName evidence="1">Uncharacterized protein</fullName>
    </submittedName>
</protein>
<sequence length="592" mass="66818">MSVTATASNGQTPCSNCREKHVRCDRLRPVCTQCKKKGWTCQPVQPKSPFRQGSKAGLDASFLGNQAWVSSELKRWKSPLSQQQTSDGVSAPPAHLVQDAYVENYGVLSSPAETSGGAWIQTGSSSSSSPSSQSTTQIGQSEVNKGHLLATQGDTTLQRLSSGHLQQSTGSSDARSALAGQVRQGARGSASISSPSSELKRRHSEVSPSYFAHQASLQEACLLRYFIEEISPWFDHCDHLRHFRLEVPRRARHCSTLRNAIFAVSARHLIRLPQYKTPRGIVYHGQLLSDLEDATAVEYTLRCIPDLVKFPGVSDPLDQENIMVAAVILRQYEEMEEDMDDDEPAETAAQKRVNFLAITQTIIESMMSHRLEQSLATAAYWIAIRQEVYYALTRQRAPIMQFQPQDWRRASVANKFIMLASEVTKWFWEDRSVDEWERLVRCERQLVDACRSELVPILEKRAEKLQGQIFPTIWYSSEDQVTASQHLELSRMILTAESPHLENANRAAHRRTESQVRSMVLKICGIALNHIDCKPALVNGVIAVTLYGEYFTEAEERDALVTEIIHRAQELNAWPMQKRHERLKQRWRSMDG</sequence>
<organism evidence="1 2">
    <name type="scientific">Aspergillus aculeatinus CBS 121060</name>
    <dbReference type="NCBI Taxonomy" id="1448322"/>
    <lineage>
        <taxon>Eukaryota</taxon>
        <taxon>Fungi</taxon>
        <taxon>Dikarya</taxon>
        <taxon>Ascomycota</taxon>
        <taxon>Pezizomycotina</taxon>
        <taxon>Eurotiomycetes</taxon>
        <taxon>Eurotiomycetidae</taxon>
        <taxon>Eurotiales</taxon>
        <taxon>Aspergillaceae</taxon>
        <taxon>Aspergillus</taxon>
        <taxon>Aspergillus subgen. Circumdati</taxon>
    </lineage>
</organism>
<dbReference type="EMBL" id="KZ824949">
    <property type="protein sequence ID" value="RAH71269.1"/>
    <property type="molecule type" value="Genomic_DNA"/>
</dbReference>
<gene>
    <name evidence="1" type="ORF">BO66DRAFT_437290</name>
</gene>
<keyword evidence="2" id="KW-1185">Reference proteome</keyword>
<reference evidence="1" key="1">
    <citation type="submission" date="2018-02" db="EMBL/GenBank/DDBJ databases">
        <title>The genomes of Aspergillus section Nigri reveals drivers in fungal speciation.</title>
        <authorList>
            <consortium name="DOE Joint Genome Institute"/>
            <person name="Vesth T.C."/>
            <person name="Nybo J."/>
            <person name="Theobald S."/>
            <person name="Brandl J."/>
            <person name="Frisvad J.C."/>
            <person name="Nielsen K.F."/>
            <person name="Lyhne E.K."/>
            <person name="Kogle M.E."/>
            <person name="Kuo A."/>
            <person name="Riley R."/>
            <person name="Clum A."/>
            <person name="Nolan M."/>
            <person name="Lipzen A."/>
            <person name="Salamov A."/>
            <person name="Henrissat B."/>
            <person name="Wiebenga A."/>
            <person name="De vries R.P."/>
            <person name="Grigoriev I.V."/>
            <person name="Mortensen U.H."/>
            <person name="Andersen M.R."/>
            <person name="Baker S.E."/>
        </authorList>
    </citation>
    <scope>NUCLEOTIDE SEQUENCE</scope>
    <source>
        <strain evidence="1">CBS 121060</strain>
    </source>
</reference>
<evidence type="ECO:0000313" key="2">
    <source>
        <dbReference type="Proteomes" id="UP000249661"/>
    </source>
</evidence>